<dbReference type="OrthoDB" id="10261556at2759"/>
<evidence type="ECO:0000256" key="2">
    <source>
        <dbReference type="ARBA" id="ARBA00005446"/>
    </source>
</evidence>
<evidence type="ECO:0000313" key="15">
    <source>
        <dbReference type="Proteomes" id="UP000002899"/>
    </source>
</evidence>
<dbReference type="SUPFAM" id="SSF52540">
    <property type="entry name" value="P-loop containing nucleoside triphosphate hydrolases"/>
    <property type="match status" value="1"/>
</dbReference>
<accession>I7J580</accession>
<dbReference type="EC" id="5.6.2.4" evidence="11"/>
<dbReference type="VEuPathDB" id="PiroplasmaDB:BMR1_01G00820"/>
<evidence type="ECO:0000256" key="4">
    <source>
        <dbReference type="ARBA" id="ARBA00022801"/>
    </source>
</evidence>
<dbReference type="GO" id="GO:0000724">
    <property type="term" value="P:double-strand break repair via homologous recombination"/>
    <property type="evidence" value="ECO:0007669"/>
    <property type="project" value="TreeGrafter"/>
</dbReference>
<proteinExistence type="inferred from homology"/>
<dbReference type="Gene3D" id="3.40.50.300">
    <property type="entry name" value="P-loop containing nucleotide triphosphate hydrolases"/>
    <property type="match status" value="2"/>
</dbReference>
<dbReference type="PROSITE" id="PS51194">
    <property type="entry name" value="HELICASE_CTER"/>
    <property type="match status" value="1"/>
</dbReference>
<evidence type="ECO:0000256" key="9">
    <source>
        <dbReference type="ARBA" id="ARBA00023242"/>
    </source>
</evidence>
<dbReference type="FunFam" id="3.40.50.300:FF:001456">
    <property type="entry name" value="ATP-dependent DNA helicase"/>
    <property type="match status" value="1"/>
</dbReference>
<reference evidence="14 15" key="2">
    <citation type="journal article" date="2013" name="PLoS ONE">
        <title>Whole genome mapping and re-organization of the nuclear and mitochondrial genomes of Babesia microti isolates.</title>
        <authorList>
            <person name="Cornillot E."/>
            <person name="Dassouli A."/>
            <person name="Garg A."/>
            <person name="Pachikara N."/>
            <person name="Randazzo S."/>
            <person name="Depoix D."/>
            <person name="Carcy B."/>
            <person name="Delbecq S."/>
            <person name="Frutos R."/>
            <person name="Silva J.C."/>
            <person name="Sutton R."/>
            <person name="Krause P.J."/>
            <person name="Mamoun C.B."/>
        </authorList>
    </citation>
    <scope>NUCLEOTIDE SEQUENCE [LARGE SCALE GENOMIC DNA]</scope>
    <source>
        <strain evidence="14 15">RI</strain>
    </source>
</reference>
<keyword evidence="9 11" id="KW-0539">Nucleus</keyword>
<evidence type="ECO:0000259" key="12">
    <source>
        <dbReference type="PROSITE" id="PS51192"/>
    </source>
</evidence>
<dbReference type="GO" id="GO:0003677">
    <property type="term" value="F:DNA binding"/>
    <property type="evidence" value="ECO:0007669"/>
    <property type="project" value="UniProtKB-KW"/>
</dbReference>
<reference evidence="14 15" key="1">
    <citation type="journal article" date="2012" name="Nucleic Acids Res.">
        <title>Sequencing of the smallest Apicomplexan genome from the human pathogen Babesia microti.</title>
        <authorList>
            <person name="Cornillot E."/>
            <person name="Hadj-Kaddour K."/>
            <person name="Dassouli A."/>
            <person name="Noel B."/>
            <person name="Ranwez V."/>
            <person name="Vacherie B."/>
            <person name="Augagneur Y."/>
            <person name="Bres V."/>
            <person name="Duclos A."/>
            <person name="Randazzo S."/>
            <person name="Carcy B."/>
            <person name="Debierre-Grockiego F."/>
            <person name="Delbecq S."/>
            <person name="Moubri-Menage K."/>
            <person name="Shams-Eldin H."/>
            <person name="Usmani-Brown S."/>
            <person name="Bringaud F."/>
            <person name="Wincker P."/>
            <person name="Vivares C.P."/>
            <person name="Schwarz R.T."/>
            <person name="Schetters T.P."/>
            <person name="Krause P.J."/>
            <person name="Gorenflot A."/>
            <person name="Berry V."/>
            <person name="Barbe V."/>
            <person name="Ben Mamoun C."/>
        </authorList>
    </citation>
    <scope>NUCLEOTIDE SEQUENCE [LARGE SCALE GENOMIC DNA]</scope>
    <source>
        <strain evidence="14 15">RI</strain>
    </source>
</reference>
<evidence type="ECO:0000256" key="10">
    <source>
        <dbReference type="ARBA" id="ARBA00034617"/>
    </source>
</evidence>
<dbReference type="GeneID" id="24423239"/>
<gene>
    <name evidence="14" type="ORF">BMR1_01G00820</name>
</gene>
<evidence type="ECO:0000256" key="6">
    <source>
        <dbReference type="ARBA" id="ARBA00022840"/>
    </source>
</evidence>
<dbReference type="PANTHER" id="PTHR13710">
    <property type="entry name" value="DNA HELICASE RECQ FAMILY MEMBER"/>
    <property type="match status" value="1"/>
</dbReference>
<evidence type="ECO:0000256" key="7">
    <source>
        <dbReference type="ARBA" id="ARBA00023125"/>
    </source>
</evidence>
<dbReference type="Proteomes" id="UP000002899">
    <property type="component" value="Chromosome I"/>
</dbReference>
<keyword evidence="7" id="KW-0238">DNA-binding</keyword>
<dbReference type="InterPro" id="IPR032284">
    <property type="entry name" value="RecQ_Zn-bd"/>
</dbReference>
<name>I7J580_BABMR</name>
<dbReference type="KEGG" id="bmic:BMR1_01G00820"/>
<dbReference type="GO" id="GO:0005524">
    <property type="term" value="F:ATP binding"/>
    <property type="evidence" value="ECO:0007669"/>
    <property type="project" value="UniProtKB-KW"/>
</dbReference>
<evidence type="ECO:0000256" key="5">
    <source>
        <dbReference type="ARBA" id="ARBA00022806"/>
    </source>
</evidence>
<feature type="domain" description="Helicase C-terminal" evidence="13">
    <location>
        <begin position="384"/>
        <end position="537"/>
    </location>
</feature>
<dbReference type="RefSeq" id="XP_012647236.1">
    <property type="nucleotide sequence ID" value="XM_012791782.1"/>
</dbReference>
<keyword evidence="3 11" id="KW-0547">Nucleotide-binding</keyword>
<dbReference type="InterPro" id="IPR011545">
    <property type="entry name" value="DEAD/DEAH_box_helicase_dom"/>
</dbReference>
<keyword evidence="5 11" id="KW-0347">Helicase</keyword>
<dbReference type="OMA" id="STCILMY"/>
<keyword evidence="6 11" id="KW-0067">ATP-binding</keyword>
<dbReference type="InterPro" id="IPR004589">
    <property type="entry name" value="DNA_helicase_ATP-dep_RecQ"/>
</dbReference>
<keyword evidence="8" id="KW-0413">Isomerase</keyword>
<evidence type="ECO:0000259" key="13">
    <source>
        <dbReference type="PROSITE" id="PS51194"/>
    </source>
</evidence>
<organism evidence="14 15">
    <name type="scientific">Babesia microti (strain RI)</name>
    <dbReference type="NCBI Taxonomy" id="1133968"/>
    <lineage>
        <taxon>Eukaryota</taxon>
        <taxon>Sar</taxon>
        <taxon>Alveolata</taxon>
        <taxon>Apicomplexa</taxon>
        <taxon>Aconoidasida</taxon>
        <taxon>Piroplasmida</taxon>
        <taxon>Babesiidae</taxon>
        <taxon>Babesia</taxon>
    </lineage>
</organism>
<dbReference type="Pfam" id="PF00270">
    <property type="entry name" value="DEAD"/>
    <property type="match status" value="1"/>
</dbReference>
<dbReference type="GO" id="GO:0043138">
    <property type="term" value="F:3'-5' DNA helicase activity"/>
    <property type="evidence" value="ECO:0007669"/>
    <property type="project" value="UniProtKB-EC"/>
</dbReference>
<dbReference type="GO" id="GO:0005737">
    <property type="term" value="C:cytoplasm"/>
    <property type="evidence" value="ECO:0007669"/>
    <property type="project" value="TreeGrafter"/>
</dbReference>
<dbReference type="GO" id="GO:0005694">
    <property type="term" value="C:chromosome"/>
    <property type="evidence" value="ECO:0007669"/>
    <property type="project" value="TreeGrafter"/>
</dbReference>
<dbReference type="NCBIfam" id="TIGR00614">
    <property type="entry name" value="recQ_fam"/>
    <property type="match status" value="1"/>
</dbReference>
<dbReference type="InterPro" id="IPR001650">
    <property type="entry name" value="Helicase_C-like"/>
</dbReference>
<dbReference type="AlphaFoldDB" id="I7J580"/>
<dbReference type="FunFam" id="3.40.50.300:FF:000296">
    <property type="entry name" value="ATP-dependent DNA helicase RecQ"/>
    <property type="match status" value="1"/>
</dbReference>
<feature type="domain" description="Helicase ATP-binding" evidence="12">
    <location>
        <begin position="186"/>
        <end position="359"/>
    </location>
</feature>
<keyword evidence="4 11" id="KW-0378">Hydrolase</keyword>
<dbReference type="GO" id="GO:0005634">
    <property type="term" value="C:nucleus"/>
    <property type="evidence" value="ECO:0007669"/>
    <property type="project" value="UniProtKB-SubCell"/>
</dbReference>
<dbReference type="InterPro" id="IPR014001">
    <property type="entry name" value="Helicase_ATP-bd"/>
</dbReference>
<comment type="catalytic activity">
    <reaction evidence="10 11">
        <text>Couples ATP hydrolysis with the unwinding of duplex DNA by translocating in the 3'-5' direction.</text>
        <dbReference type="EC" id="5.6.2.4"/>
    </reaction>
</comment>
<dbReference type="CDD" id="cd17920">
    <property type="entry name" value="DEXHc_RecQ"/>
    <property type="match status" value="1"/>
</dbReference>
<comment type="subcellular location">
    <subcellularLocation>
        <location evidence="1 11">Nucleus</location>
    </subcellularLocation>
</comment>
<dbReference type="SMART" id="SM00487">
    <property type="entry name" value="DEXDc"/>
    <property type="match status" value="1"/>
</dbReference>
<evidence type="ECO:0000256" key="3">
    <source>
        <dbReference type="ARBA" id="ARBA00022741"/>
    </source>
</evidence>
<keyword evidence="15" id="KW-1185">Reference proteome</keyword>
<dbReference type="GO" id="GO:0009378">
    <property type="term" value="F:four-way junction helicase activity"/>
    <property type="evidence" value="ECO:0007669"/>
    <property type="project" value="TreeGrafter"/>
</dbReference>
<sequence>MSTDSFTVESLDSINNGFSSNGTNLIDKICNGTNCRSHSQGLEYIASCRDIELLVSHKNLGEPIELFVHGNKFWDKVTDTVETKEFDFFNYNSNFGNGGCTYEPNESNHTFGDKKIQKPHTKIELELCNIKSEIGYEKDHQNSKWYNQDDTTCPYKKDFDWSNEIKRINSEVFNNTGFRPMQLEIINSVISGNDTFALVPTGGGKTLCYQLPAIYSDGITLVISPLISLIQDQVQRLEFLNISCASFPTEQEYFERLSIIEKLRNAEIKVLFVTPEKIVSSKWFQSVLDELYSKELLVRFVIDEAHCISHWGSDFRPDYASLGVLRKCYPDVPILLLTATATSNVFDDLIRIMRLRNCQAFSCNFNRPNLKFKVVPKSRNTKLAIEELIGYVREYPTSSGIVYCLSCQDCEFVSSELVKSGINSMHYHAQLDQLTRKHVQQSWMEGSINVVVATLAFGMGIDKSNVRFVIHFSMPKSIENYFQEAGRAGRDGELATCIVMYDYKDSQRLLSLVKNGESIKKMLEYCENPKKCRREMLLGHFGQKLKGPCDVICDNCQAHAVATNCREAAYKVAVSISRLQKPHTLLNILKLATSRVKCPNGLKGCLTELKFTYEQAESLLHYMVIRGVLYEYLVRNEKFNTSNCYIRTSKDFNSKLYLMESLYLRGNISSNISGVSVKKRRKISSGDELGESFNQDVLDVIDELSF</sequence>
<evidence type="ECO:0000313" key="14">
    <source>
        <dbReference type="EMBL" id="CCF72627.1"/>
    </source>
</evidence>
<dbReference type="PROSITE" id="PS51192">
    <property type="entry name" value="HELICASE_ATP_BIND_1"/>
    <property type="match status" value="1"/>
</dbReference>
<protein>
    <recommendedName>
        <fullName evidence="11">ATP-dependent DNA helicase</fullName>
        <ecNumber evidence="11">5.6.2.4</ecNumber>
    </recommendedName>
</protein>
<dbReference type="EMBL" id="FO082871">
    <property type="protein sequence ID" value="CCF72627.1"/>
    <property type="molecule type" value="Genomic_DNA"/>
</dbReference>
<dbReference type="InterPro" id="IPR027417">
    <property type="entry name" value="P-loop_NTPase"/>
</dbReference>
<evidence type="ECO:0000256" key="1">
    <source>
        <dbReference type="ARBA" id="ARBA00004123"/>
    </source>
</evidence>
<comment type="catalytic activity">
    <reaction evidence="11">
        <text>ATP + H2O = ADP + phosphate + H(+)</text>
        <dbReference type="Rhea" id="RHEA:13065"/>
        <dbReference type="ChEBI" id="CHEBI:15377"/>
        <dbReference type="ChEBI" id="CHEBI:15378"/>
        <dbReference type="ChEBI" id="CHEBI:30616"/>
        <dbReference type="ChEBI" id="CHEBI:43474"/>
        <dbReference type="ChEBI" id="CHEBI:456216"/>
    </reaction>
</comment>
<evidence type="ECO:0000256" key="8">
    <source>
        <dbReference type="ARBA" id="ARBA00023235"/>
    </source>
</evidence>
<evidence type="ECO:0000256" key="11">
    <source>
        <dbReference type="RuleBase" id="RU364117"/>
    </source>
</evidence>
<dbReference type="GO" id="GO:0016887">
    <property type="term" value="F:ATP hydrolysis activity"/>
    <property type="evidence" value="ECO:0007669"/>
    <property type="project" value="RHEA"/>
</dbReference>
<dbReference type="Pfam" id="PF16124">
    <property type="entry name" value="RecQ_Zn_bind"/>
    <property type="match status" value="1"/>
</dbReference>
<comment type="similarity">
    <text evidence="2 11">Belongs to the helicase family. RecQ subfamily.</text>
</comment>
<reference evidence="14 15" key="3">
    <citation type="journal article" date="2016" name="Sci. Rep.">
        <title>Genome-wide diversity and gene expression profiling of Babesia microti isolates identify polymorphic genes that mediate host-pathogen interactions.</title>
        <authorList>
            <person name="Silva J.C."/>
            <person name="Cornillot E."/>
            <person name="McCracken C."/>
            <person name="Usmani-Brown S."/>
            <person name="Dwivedi A."/>
            <person name="Ifeonu O.O."/>
            <person name="Crabtree J."/>
            <person name="Gotia H.T."/>
            <person name="Virji A.Z."/>
            <person name="Reynes C."/>
            <person name="Colinge J."/>
            <person name="Kumar V."/>
            <person name="Lawres L."/>
            <person name="Pazzi J.E."/>
            <person name="Pablo J.V."/>
            <person name="Hung C."/>
            <person name="Brancato J."/>
            <person name="Kumari P."/>
            <person name="Orvis J."/>
            <person name="Tretina K."/>
            <person name="Chibucos M."/>
            <person name="Ott S."/>
            <person name="Sadzewicz L."/>
            <person name="Sengamalay N."/>
            <person name="Shetty A.C."/>
            <person name="Su Q."/>
            <person name="Tallon L."/>
            <person name="Fraser C.M."/>
            <person name="Frutos R."/>
            <person name="Molina D.M."/>
            <person name="Krause P.J."/>
            <person name="Ben Mamoun C."/>
        </authorList>
    </citation>
    <scope>NUCLEOTIDE SEQUENCE [LARGE SCALE GENOMIC DNA]</scope>
    <source>
        <strain evidence="14 15">RI</strain>
    </source>
</reference>
<dbReference type="SMART" id="SM00490">
    <property type="entry name" value="HELICc"/>
    <property type="match status" value="1"/>
</dbReference>
<dbReference type="CDD" id="cd18794">
    <property type="entry name" value="SF2_C_RecQ"/>
    <property type="match status" value="1"/>
</dbReference>
<dbReference type="PANTHER" id="PTHR13710:SF153">
    <property type="entry name" value="RECQ-LIKE DNA HELICASE BLM"/>
    <property type="match status" value="1"/>
</dbReference>
<dbReference type="Pfam" id="PF00271">
    <property type="entry name" value="Helicase_C"/>
    <property type="match status" value="1"/>
</dbReference>